<dbReference type="Pfam" id="PF03139">
    <property type="entry name" value="AnfG_VnfG"/>
    <property type="match status" value="1"/>
</dbReference>
<evidence type="ECO:0000256" key="2">
    <source>
        <dbReference type="ARBA" id="ARBA00004064"/>
    </source>
</evidence>
<evidence type="ECO:0000313" key="14">
    <source>
        <dbReference type="EMBL" id="APM39165.1"/>
    </source>
</evidence>
<comment type="catalytic activity">
    <reaction evidence="13">
        <text>N2 + 8 reduced [2Fe-2S]-[ferredoxin] + 16 ATP + 16 H2O = H2 + 8 oxidized [2Fe-2S]-[ferredoxin] + 2 NH4(+) + 16 ADP + 16 phosphate + 6 H(+)</text>
        <dbReference type="Rhea" id="RHEA:21448"/>
        <dbReference type="Rhea" id="RHEA-COMP:10000"/>
        <dbReference type="Rhea" id="RHEA-COMP:10001"/>
        <dbReference type="ChEBI" id="CHEBI:15377"/>
        <dbReference type="ChEBI" id="CHEBI:15378"/>
        <dbReference type="ChEBI" id="CHEBI:17997"/>
        <dbReference type="ChEBI" id="CHEBI:18276"/>
        <dbReference type="ChEBI" id="CHEBI:28938"/>
        <dbReference type="ChEBI" id="CHEBI:30616"/>
        <dbReference type="ChEBI" id="CHEBI:33737"/>
        <dbReference type="ChEBI" id="CHEBI:33738"/>
        <dbReference type="ChEBI" id="CHEBI:43474"/>
        <dbReference type="ChEBI" id="CHEBI:456216"/>
        <dbReference type="EC" id="1.18.6.1"/>
    </reaction>
</comment>
<dbReference type="GO" id="GO:0046872">
    <property type="term" value="F:metal ion binding"/>
    <property type="evidence" value="ECO:0007669"/>
    <property type="project" value="UniProtKB-KW"/>
</dbReference>
<reference evidence="14 15" key="1">
    <citation type="submission" date="2016-12" db="EMBL/GenBank/DDBJ databases">
        <title>Complete genome sequence of Clostridium kluyveri JZZ isolated from the pit mud of a Chinese flavor liquor-making factory.</title>
        <authorList>
            <person name="Wang Y."/>
        </authorList>
    </citation>
    <scope>NUCLEOTIDE SEQUENCE [LARGE SCALE GENOMIC DNA]</scope>
    <source>
        <strain evidence="14 15">JZZ</strain>
    </source>
</reference>
<evidence type="ECO:0000256" key="6">
    <source>
        <dbReference type="ARBA" id="ARBA00022741"/>
    </source>
</evidence>
<dbReference type="AlphaFoldDB" id="A0A1L5F828"/>
<evidence type="ECO:0000313" key="15">
    <source>
        <dbReference type="Proteomes" id="UP000184604"/>
    </source>
</evidence>
<evidence type="ECO:0000256" key="11">
    <source>
        <dbReference type="ARBA" id="ARBA00023231"/>
    </source>
</evidence>
<evidence type="ECO:0000256" key="12">
    <source>
        <dbReference type="ARBA" id="ARBA00030899"/>
    </source>
</evidence>
<proteinExistence type="predicted"/>
<evidence type="ECO:0000256" key="1">
    <source>
        <dbReference type="ARBA" id="ARBA00001915"/>
    </source>
</evidence>
<accession>A0A1L5F828</accession>
<name>A0A1L5F828_CLOKL</name>
<dbReference type="GO" id="GO:0016163">
    <property type="term" value="F:nitrogenase activity"/>
    <property type="evidence" value="ECO:0007669"/>
    <property type="project" value="UniProtKB-EC"/>
</dbReference>
<evidence type="ECO:0000256" key="7">
    <source>
        <dbReference type="ARBA" id="ARBA00022840"/>
    </source>
</evidence>
<keyword evidence="8" id="KW-0560">Oxidoreductase</keyword>
<organism evidence="14 15">
    <name type="scientific">Clostridium kluyveri</name>
    <dbReference type="NCBI Taxonomy" id="1534"/>
    <lineage>
        <taxon>Bacteria</taxon>
        <taxon>Bacillati</taxon>
        <taxon>Bacillota</taxon>
        <taxon>Clostridia</taxon>
        <taxon>Eubacteriales</taxon>
        <taxon>Clostridiaceae</taxon>
        <taxon>Clostridium</taxon>
    </lineage>
</organism>
<evidence type="ECO:0000256" key="13">
    <source>
        <dbReference type="ARBA" id="ARBA00047967"/>
    </source>
</evidence>
<dbReference type="InterPro" id="IPR004349">
    <property type="entry name" value="V/Nase_d_su"/>
</dbReference>
<keyword evidence="9" id="KW-0408">Iron</keyword>
<dbReference type="EMBL" id="CP018335">
    <property type="protein sequence ID" value="APM39165.1"/>
    <property type="molecule type" value="Genomic_DNA"/>
</dbReference>
<keyword evidence="6" id="KW-0547">Nucleotide-binding</keyword>
<dbReference type="RefSeq" id="WP_073538800.1">
    <property type="nucleotide sequence ID" value="NZ_CP018335.1"/>
</dbReference>
<dbReference type="OrthoDB" id="198407at2"/>
<comment type="function">
    <text evidence="2">The key enzymatic reactions in nitrogen fixation are catalyzed by the nitrogenase complex, which has 2 components: the iron protein (component 2) and a component 1 which is either a molybdenum-iron protein, a vanadium-iron, or an iron-iron protein.</text>
</comment>
<evidence type="ECO:0000256" key="4">
    <source>
        <dbReference type="ARBA" id="ARBA00012773"/>
    </source>
</evidence>
<sequence length="112" mass="13497">MKNRVEELFSFIQERYLWQFYSRSWDREENIKGILDATFEICTGKHVKDETLMDKYFYTEGKAFSEVIKKKFPWFLELDESEKKSVINDLQIKLLDVVVTRSLNAELKNPNY</sequence>
<keyword evidence="11" id="KW-0535">Nitrogen fixation</keyword>
<protein>
    <recommendedName>
        <fullName evidence="4">nitrogenase</fullName>
        <ecNumber evidence="4">1.18.6.1</ecNumber>
    </recommendedName>
    <alternativeName>
        <fullName evidence="12">Nitrogenase component I</fullName>
    </alternativeName>
</protein>
<evidence type="ECO:0000256" key="9">
    <source>
        <dbReference type="ARBA" id="ARBA00023004"/>
    </source>
</evidence>
<dbReference type="Proteomes" id="UP000184604">
    <property type="component" value="Chromosome"/>
</dbReference>
<evidence type="ECO:0000256" key="5">
    <source>
        <dbReference type="ARBA" id="ARBA00022723"/>
    </source>
</evidence>
<evidence type="ECO:0000256" key="8">
    <source>
        <dbReference type="ARBA" id="ARBA00023002"/>
    </source>
</evidence>
<dbReference type="GO" id="GO:0051536">
    <property type="term" value="F:iron-sulfur cluster binding"/>
    <property type="evidence" value="ECO:0007669"/>
    <property type="project" value="UniProtKB-KW"/>
</dbReference>
<comment type="cofactor">
    <cofactor evidence="1">
        <name>iron-sulfur cluster</name>
        <dbReference type="ChEBI" id="CHEBI:30408"/>
    </cofactor>
</comment>
<dbReference type="GO" id="GO:0005524">
    <property type="term" value="F:ATP binding"/>
    <property type="evidence" value="ECO:0007669"/>
    <property type="project" value="UniProtKB-KW"/>
</dbReference>
<keyword evidence="10" id="KW-0411">Iron-sulfur</keyword>
<gene>
    <name evidence="14" type="ORF">BS101_10615</name>
</gene>
<evidence type="ECO:0000256" key="3">
    <source>
        <dbReference type="ARBA" id="ARBA00011515"/>
    </source>
</evidence>
<dbReference type="EC" id="1.18.6.1" evidence="4"/>
<keyword evidence="7" id="KW-0067">ATP-binding</keyword>
<comment type="subunit">
    <text evidence="3">Hexamer of two alpha, two beta, and two delta chains.</text>
</comment>
<evidence type="ECO:0000256" key="10">
    <source>
        <dbReference type="ARBA" id="ARBA00023014"/>
    </source>
</evidence>
<keyword evidence="5" id="KW-0479">Metal-binding</keyword>